<dbReference type="PROSITE" id="PS51718">
    <property type="entry name" value="G_DYNAMIN_2"/>
    <property type="match status" value="1"/>
</dbReference>
<dbReference type="InterPro" id="IPR030381">
    <property type="entry name" value="G_DYNAMIN_dom"/>
</dbReference>
<dbReference type="PANTHER" id="PTHR11566">
    <property type="entry name" value="DYNAMIN"/>
    <property type="match status" value="1"/>
</dbReference>
<feature type="domain" description="Dynamin-type G" evidence="2">
    <location>
        <begin position="32"/>
        <end position="132"/>
    </location>
</feature>
<sequence length="132" mass="14389">MATMTSLIGLINKIQRACTVLGDHGGEGLSLWEALPSVAVVGGQSSGKSSVLESVVGRDFLPRGSGIVTRRPLVLQLHKTDDGQQDYAEFLHAPRKRYTDFGNKVSQNISFNISVMISFRHQVANANFLVFD</sequence>
<reference evidence="3" key="1">
    <citation type="journal article" date="2018" name="Nat. Plants">
        <title>Whole-genome landscape of Medicago truncatula symbiotic genes.</title>
        <authorList>
            <person name="Pecrix Y."/>
            <person name="Gamas P."/>
            <person name="Carrere S."/>
        </authorList>
    </citation>
    <scope>NUCLEOTIDE SEQUENCE</scope>
    <source>
        <tissue evidence="3">Leaves</tissue>
    </source>
</reference>
<dbReference type="Gramene" id="rna1575">
    <property type="protein sequence ID" value="RHN78060.1"/>
    <property type="gene ID" value="gene1575"/>
</dbReference>
<dbReference type="Pfam" id="PF00350">
    <property type="entry name" value="Dynamin_N"/>
    <property type="match status" value="1"/>
</dbReference>
<keyword evidence="1" id="KW-0547">Nucleotide-binding</keyword>
<accession>A0A396JIH6</accession>
<dbReference type="InterPro" id="IPR019762">
    <property type="entry name" value="Dynamin_GTPase_CS"/>
</dbReference>
<dbReference type="GO" id="GO:0003924">
    <property type="term" value="F:GTPase activity"/>
    <property type="evidence" value="ECO:0007669"/>
    <property type="project" value="InterPro"/>
</dbReference>
<comment type="similarity">
    <text evidence="1">Belongs to the TRAFAC class dynamin-like GTPase superfamily. Dynamin/Fzo/YdjA family.</text>
</comment>
<comment type="caution">
    <text evidence="3">The sequence shown here is derived from an EMBL/GenBank/DDBJ whole genome shotgun (WGS) entry which is preliminary data.</text>
</comment>
<organism evidence="3">
    <name type="scientific">Medicago truncatula</name>
    <name type="common">Barrel medic</name>
    <name type="synonym">Medicago tribuloides</name>
    <dbReference type="NCBI Taxonomy" id="3880"/>
    <lineage>
        <taxon>Eukaryota</taxon>
        <taxon>Viridiplantae</taxon>
        <taxon>Streptophyta</taxon>
        <taxon>Embryophyta</taxon>
        <taxon>Tracheophyta</taxon>
        <taxon>Spermatophyta</taxon>
        <taxon>Magnoliopsida</taxon>
        <taxon>eudicotyledons</taxon>
        <taxon>Gunneridae</taxon>
        <taxon>Pentapetalae</taxon>
        <taxon>rosids</taxon>
        <taxon>fabids</taxon>
        <taxon>Fabales</taxon>
        <taxon>Fabaceae</taxon>
        <taxon>Papilionoideae</taxon>
        <taxon>50 kb inversion clade</taxon>
        <taxon>NPAAA clade</taxon>
        <taxon>Hologalegina</taxon>
        <taxon>IRL clade</taxon>
        <taxon>Trifolieae</taxon>
        <taxon>Medicago</taxon>
    </lineage>
</organism>
<dbReference type="InterPro" id="IPR027417">
    <property type="entry name" value="P-loop_NTPase"/>
</dbReference>
<dbReference type="GO" id="GO:0005525">
    <property type="term" value="F:GTP binding"/>
    <property type="evidence" value="ECO:0007669"/>
    <property type="project" value="UniProtKB-KW"/>
</dbReference>
<dbReference type="InterPro" id="IPR022812">
    <property type="entry name" value="Dynamin"/>
</dbReference>
<dbReference type="PRINTS" id="PR00195">
    <property type="entry name" value="DYNAMIN"/>
</dbReference>
<keyword evidence="1" id="KW-0342">GTP-binding</keyword>
<protein>
    <submittedName>
        <fullName evidence="3">Putative dynamin, GTPase domain, Dynamin superfamily</fullName>
    </submittedName>
</protein>
<name>A0A396JIH6_MEDTR</name>
<dbReference type="SMART" id="SM00053">
    <property type="entry name" value="DYNc"/>
    <property type="match status" value="1"/>
</dbReference>
<dbReference type="PANTHER" id="PTHR11566:SF80">
    <property type="entry name" value="PHRAGMOPLASTIN DRP1C"/>
    <property type="match status" value="1"/>
</dbReference>
<dbReference type="PROSITE" id="PS00410">
    <property type="entry name" value="G_DYNAMIN_1"/>
    <property type="match status" value="1"/>
</dbReference>
<evidence type="ECO:0000259" key="2">
    <source>
        <dbReference type="PROSITE" id="PS51718"/>
    </source>
</evidence>
<dbReference type="GO" id="GO:0005737">
    <property type="term" value="C:cytoplasm"/>
    <property type="evidence" value="ECO:0007669"/>
    <property type="project" value="UniProtKB-ARBA"/>
</dbReference>
<dbReference type="InterPro" id="IPR001401">
    <property type="entry name" value="Dynamin_GTPase"/>
</dbReference>
<dbReference type="Proteomes" id="UP000265566">
    <property type="component" value="Chromosome 1"/>
</dbReference>
<proteinExistence type="inferred from homology"/>
<gene>
    <name evidence="3" type="ORF">MtrunA17_Chr1g0161391</name>
</gene>
<evidence type="ECO:0000313" key="3">
    <source>
        <dbReference type="EMBL" id="RHN78060.1"/>
    </source>
</evidence>
<dbReference type="EMBL" id="PSQE01000001">
    <property type="protein sequence ID" value="RHN78060.1"/>
    <property type="molecule type" value="Genomic_DNA"/>
</dbReference>
<dbReference type="InterPro" id="IPR045063">
    <property type="entry name" value="Dynamin_N"/>
</dbReference>
<dbReference type="AlphaFoldDB" id="A0A396JIH6"/>
<dbReference type="Gene3D" id="3.40.50.300">
    <property type="entry name" value="P-loop containing nucleotide triphosphate hydrolases"/>
    <property type="match status" value="1"/>
</dbReference>
<dbReference type="SUPFAM" id="SSF52540">
    <property type="entry name" value="P-loop containing nucleoside triphosphate hydrolases"/>
    <property type="match status" value="1"/>
</dbReference>
<evidence type="ECO:0000256" key="1">
    <source>
        <dbReference type="RuleBase" id="RU003932"/>
    </source>
</evidence>